<dbReference type="AlphaFoldDB" id="A9P086"/>
<proteinExistence type="evidence at transcript level"/>
<protein>
    <recommendedName>
        <fullName evidence="1">Alpha/beta hydrolase fold-3 domain-containing protein</fullName>
    </recommendedName>
</protein>
<reference evidence="2" key="1">
    <citation type="journal article" date="2008" name="BMC Genomics">
        <title>A conifer genomics resource of 200,000 spruce (Picea spp.) ESTs and 6,464 high-quality, sequence-finished full-length cDNAs for Sitka spruce (Picea sitchensis).</title>
        <authorList>
            <person name="Ralph S.G."/>
            <person name="Chun H.J."/>
            <person name="Kolosova N."/>
            <person name="Cooper D."/>
            <person name="Oddy C."/>
            <person name="Ritland C.E."/>
            <person name="Kirkpatrick R."/>
            <person name="Moore R."/>
            <person name="Barber S."/>
            <person name="Holt R.A."/>
            <person name="Jones S.J."/>
            <person name="Marra M.A."/>
            <person name="Douglas C.J."/>
            <person name="Ritland K."/>
            <person name="Bohlmann J."/>
        </authorList>
    </citation>
    <scope>NUCLEOTIDE SEQUENCE</scope>
    <source>
        <tissue evidence="2">Green portion of the leader tissue</tissue>
    </source>
</reference>
<sequence length="338" mass="37453">MDSSSSLPIVSEAPGFIRIYEDGTVERLVDREIVPPSSQDDNFDEEKEGVASKDVVLDPQTGVFVRFYLPRLEVTNGKGRVPVLLYFHGGGFCIGSAASPVYHHYLNQVATDAKVICLSVDYRRAPEHRLPAAYDDCFGVLEWLDRQAMVLEGVSVDPWLASHADFSKVFLAGDSAGANILHQVGIRASGRNWDGLCLQGAILVHPFFGGAERIGCELLAEAEVDAFNTMTDAIWSISLPAEADRDHPFCNPVGPRSPALSTLVYPRMLIFVAGKDLLRDRGIWYYEEIKKAGIDTDLVMTEGESHVFHLFNPKSENVPLMMKRIFDFIHSSSENPNH</sequence>
<dbReference type="SUPFAM" id="SSF53474">
    <property type="entry name" value="alpha/beta-Hydrolases"/>
    <property type="match status" value="1"/>
</dbReference>
<dbReference type="InterPro" id="IPR029058">
    <property type="entry name" value="AB_hydrolase_fold"/>
</dbReference>
<dbReference type="InterPro" id="IPR013094">
    <property type="entry name" value="AB_hydrolase_3"/>
</dbReference>
<accession>A9P086</accession>
<feature type="domain" description="Alpha/beta hydrolase fold-3" evidence="1">
    <location>
        <begin position="84"/>
        <end position="309"/>
    </location>
</feature>
<dbReference type="Gene3D" id="3.40.50.1820">
    <property type="entry name" value="alpha/beta hydrolase"/>
    <property type="match status" value="1"/>
</dbReference>
<organism evidence="2">
    <name type="scientific">Picea sitchensis</name>
    <name type="common">Sitka spruce</name>
    <name type="synonym">Pinus sitchensis</name>
    <dbReference type="NCBI Taxonomy" id="3332"/>
    <lineage>
        <taxon>Eukaryota</taxon>
        <taxon>Viridiplantae</taxon>
        <taxon>Streptophyta</taxon>
        <taxon>Embryophyta</taxon>
        <taxon>Tracheophyta</taxon>
        <taxon>Spermatophyta</taxon>
        <taxon>Pinopsida</taxon>
        <taxon>Pinidae</taxon>
        <taxon>Conifers I</taxon>
        <taxon>Pinales</taxon>
        <taxon>Pinaceae</taxon>
        <taxon>Picea</taxon>
    </lineage>
</organism>
<dbReference type="Pfam" id="PF07859">
    <property type="entry name" value="Abhydrolase_3"/>
    <property type="match status" value="1"/>
</dbReference>
<dbReference type="EMBL" id="EF087041">
    <property type="protein sequence ID" value="ABK26297.1"/>
    <property type="molecule type" value="mRNA"/>
</dbReference>
<name>A9P086_PICSI</name>
<evidence type="ECO:0000313" key="2">
    <source>
        <dbReference type="EMBL" id="ABK26297.1"/>
    </source>
</evidence>
<dbReference type="PANTHER" id="PTHR23024:SF635">
    <property type="entry name" value="OS07G0162700 PROTEIN"/>
    <property type="match status" value="1"/>
</dbReference>
<dbReference type="GO" id="GO:0016787">
    <property type="term" value="F:hydrolase activity"/>
    <property type="evidence" value="ECO:0007669"/>
    <property type="project" value="InterPro"/>
</dbReference>
<dbReference type="PANTHER" id="PTHR23024">
    <property type="entry name" value="ARYLACETAMIDE DEACETYLASE"/>
    <property type="match status" value="1"/>
</dbReference>
<evidence type="ECO:0000259" key="1">
    <source>
        <dbReference type="Pfam" id="PF07859"/>
    </source>
</evidence>
<dbReference type="InterPro" id="IPR050466">
    <property type="entry name" value="Carboxylest/Gibb_receptor"/>
</dbReference>